<protein>
    <submittedName>
        <fullName evidence="1">Abi-like protein</fullName>
    </submittedName>
</protein>
<evidence type="ECO:0000313" key="2">
    <source>
        <dbReference type="Proteomes" id="UP000018227"/>
    </source>
</evidence>
<dbReference type="AlphaFoldDB" id="V2XQL1"/>
<organism evidence="1 2">
    <name type="scientific">Catonella morbi ATCC 51271</name>
    <dbReference type="NCBI Taxonomy" id="592026"/>
    <lineage>
        <taxon>Bacteria</taxon>
        <taxon>Bacillati</taxon>
        <taxon>Bacillota</taxon>
        <taxon>Clostridia</taxon>
        <taxon>Lachnospirales</taxon>
        <taxon>Lachnospiraceae</taxon>
        <taxon>Catonella</taxon>
    </lineage>
</organism>
<reference evidence="1 2" key="1">
    <citation type="submission" date="2013-06" db="EMBL/GenBank/DDBJ databases">
        <authorList>
            <person name="Weinstock G."/>
            <person name="Sodergren E."/>
            <person name="Clifton S."/>
            <person name="Fulton L."/>
            <person name="Fulton B."/>
            <person name="Courtney L."/>
            <person name="Fronick C."/>
            <person name="Harrison M."/>
            <person name="Strong C."/>
            <person name="Farmer C."/>
            <person name="Delahaunty K."/>
            <person name="Markovic C."/>
            <person name="Hall O."/>
            <person name="Minx P."/>
            <person name="Tomlinson C."/>
            <person name="Mitreva M."/>
            <person name="Nelson J."/>
            <person name="Hou S."/>
            <person name="Wollam A."/>
            <person name="Pepin K.H."/>
            <person name="Johnson M."/>
            <person name="Bhonagiri V."/>
            <person name="Nash W.E."/>
            <person name="Warren W."/>
            <person name="Chinwalla A."/>
            <person name="Mardis E.R."/>
            <person name="Wilson R.K."/>
        </authorList>
    </citation>
    <scope>NUCLEOTIDE SEQUENCE [LARGE SCALE GENOMIC DNA]</scope>
    <source>
        <strain evidence="1 2">ATCC 51271</strain>
    </source>
</reference>
<dbReference type="EMBL" id="ACIL03000003">
    <property type="protein sequence ID" value="ESL04489.1"/>
    <property type="molecule type" value="Genomic_DNA"/>
</dbReference>
<proteinExistence type="predicted"/>
<dbReference type="Pfam" id="PF07751">
    <property type="entry name" value="Abi_2"/>
    <property type="match status" value="1"/>
</dbReference>
<dbReference type="OrthoDB" id="5363652at2"/>
<dbReference type="PIRSF" id="PIRSF034934">
    <property type="entry name" value="AbiF_AbiD"/>
    <property type="match status" value="1"/>
</dbReference>
<evidence type="ECO:0000313" key="1">
    <source>
        <dbReference type="EMBL" id="ESL04489.1"/>
    </source>
</evidence>
<dbReference type="InterPro" id="IPR011664">
    <property type="entry name" value="Abi_system_AbiD/AbiF-like"/>
</dbReference>
<dbReference type="RefSeq" id="WP_023353107.1">
    <property type="nucleotide sequence ID" value="NZ_KI535366.1"/>
</dbReference>
<gene>
    <name evidence="1" type="ORF">GCWU0000282_000203</name>
</gene>
<dbReference type="Proteomes" id="UP000018227">
    <property type="component" value="Unassembled WGS sequence"/>
</dbReference>
<dbReference type="HOGENOM" id="CLU_044962_2_1_9"/>
<sequence length="305" mass="35737">MYQYPKKFLSVEQLIQKLIDSGMVITSLSEARTALTTIGYYRLKGYSFHKFDSSIKKYVKNTTFSDVLKLYYFDSELSHLIFSYLTQIEIALRTRLVNSFQITQDALILNDPSFFKDKNLYWKNYTNIASEINRSNDIFIEHNFNNYDGAIPIWATVEIMSFGTISKIIKNLKTGNKSMFSILVQNYKFKSNAGNEIIPSKDMFTSWLQAASVMRNICAHNSRIYNRSISVRPQLIYSDIIRPQPRFCGLYQIMLSMKYLSPTKESWDNFIYSFKQLLGKYSGIYDIYSMNFPDDWEDHFQLPTT</sequence>
<comment type="caution">
    <text evidence="1">The sequence shown here is derived from an EMBL/GenBank/DDBJ whole genome shotgun (WGS) entry which is preliminary data.</text>
</comment>
<accession>V2XQL1</accession>
<name>V2XQL1_9FIRM</name>
<dbReference type="InterPro" id="IPR017034">
    <property type="entry name" value="Abi_system_AbiD/AbiF"/>
</dbReference>
<keyword evidence="2" id="KW-1185">Reference proteome</keyword>
<dbReference type="eggNOG" id="COG4823">
    <property type="taxonomic scope" value="Bacteria"/>
</dbReference>